<organism evidence="1 2">
    <name type="scientific">Phytophthora boehmeriae</name>
    <dbReference type="NCBI Taxonomy" id="109152"/>
    <lineage>
        <taxon>Eukaryota</taxon>
        <taxon>Sar</taxon>
        <taxon>Stramenopiles</taxon>
        <taxon>Oomycota</taxon>
        <taxon>Peronosporomycetes</taxon>
        <taxon>Peronosporales</taxon>
        <taxon>Peronosporaceae</taxon>
        <taxon>Phytophthora</taxon>
    </lineage>
</organism>
<dbReference type="GO" id="GO:0016616">
    <property type="term" value="F:oxidoreductase activity, acting on the CH-OH group of donors, NAD or NADP as acceptor"/>
    <property type="evidence" value="ECO:0007669"/>
    <property type="project" value="TreeGrafter"/>
</dbReference>
<protein>
    <recommendedName>
        <fullName evidence="3">Short chain dehydrogenase</fullName>
    </recommendedName>
</protein>
<gene>
    <name evidence="1" type="ORF">PHYBOEH_007358</name>
</gene>
<proteinExistence type="predicted"/>
<dbReference type="PANTHER" id="PTHR45458">
    <property type="entry name" value="SHORT-CHAIN DEHYDROGENASE/REDUCTASE SDR"/>
    <property type="match status" value="1"/>
</dbReference>
<keyword evidence="2" id="KW-1185">Reference proteome</keyword>
<name>A0A8T1WC24_9STRA</name>
<evidence type="ECO:0000313" key="2">
    <source>
        <dbReference type="Proteomes" id="UP000693981"/>
    </source>
</evidence>
<dbReference type="EMBL" id="JAGDFL010000400">
    <property type="protein sequence ID" value="KAG7389794.1"/>
    <property type="molecule type" value="Genomic_DNA"/>
</dbReference>
<sequence length="230" mass="24555">MSVKTVLITGSNRGIGLTFARHYVDSGWEVIAAVRDIDSASDLKELGVSKIISLDISDETSISKAAEQLKGESIDLLINNAGVNGLGGIPDTTKDDLMKLFEVNAVGPFLVTRALLPNLKLAVAKHGTAMVGQISSGLGSIGGNEWGGRYDYRASKAALNMLNRSLSIDLKDDKIITLALDPGYVATRMNDNKGEVTTEESVGGLTKVIANVTPEDSGKYFDYRGTHLPW</sequence>
<evidence type="ECO:0008006" key="3">
    <source>
        <dbReference type="Google" id="ProtNLM"/>
    </source>
</evidence>
<dbReference type="OrthoDB" id="1933717at2759"/>
<reference evidence="1" key="1">
    <citation type="submission" date="2021-02" db="EMBL/GenBank/DDBJ databases">
        <authorList>
            <person name="Palmer J.M."/>
        </authorList>
    </citation>
    <scope>NUCLEOTIDE SEQUENCE</scope>
    <source>
        <strain evidence="1">SCRP23</strain>
    </source>
</reference>
<accession>A0A8T1WC24</accession>
<dbReference type="InterPro" id="IPR052184">
    <property type="entry name" value="SDR_enzymes"/>
</dbReference>
<comment type="caution">
    <text evidence="1">The sequence shown here is derived from an EMBL/GenBank/DDBJ whole genome shotgun (WGS) entry which is preliminary data.</text>
</comment>
<dbReference type="PANTHER" id="PTHR45458:SF1">
    <property type="entry name" value="SHORT CHAIN DEHYDROGENASE"/>
    <property type="match status" value="1"/>
</dbReference>
<dbReference type="CDD" id="cd05325">
    <property type="entry name" value="carb_red_sniffer_like_SDR_c"/>
    <property type="match status" value="1"/>
</dbReference>
<dbReference type="Pfam" id="PF00106">
    <property type="entry name" value="adh_short"/>
    <property type="match status" value="1"/>
</dbReference>
<dbReference type="Proteomes" id="UP000693981">
    <property type="component" value="Unassembled WGS sequence"/>
</dbReference>
<dbReference type="AlphaFoldDB" id="A0A8T1WC24"/>
<dbReference type="InterPro" id="IPR002347">
    <property type="entry name" value="SDR_fam"/>
</dbReference>
<evidence type="ECO:0000313" key="1">
    <source>
        <dbReference type="EMBL" id="KAG7389794.1"/>
    </source>
</evidence>